<gene>
    <name evidence="2" type="ORF">BS47DRAFT_1364851</name>
</gene>
<dbReference type="Proteomes" id="UP000886523">
    <property type="component" value="Unassembled WGS sequence"/>
</dbReference>
<evidence type="ECO:0000256" key="1">
    <source>
        <dbReference type="SAM" id="MobiDB-lite"/>
    </source>
</evidence>
<protein>
    <submittedName>
        <fullName evidence="2">Uncharacterized protein</fullName>
    </submittedName>
</protein>
<reference evidence="2" key="1">
    <citation type="journal article" date="2020" name="Nat. Commun.">
        <title>Large-scale genome sequencing of mycorrhizal fungi provides insights into the early evolution of symbiotic traits.</title>
        <authorList>
            <person name="Miyauchi S."/>
            <person name="Kiss E."/>
            <person name="Kuo A."/>
            <person name="Drula E."/>
            <person name="Kohler A."/>
            <person name="Sanchez-Garcia M."/>
            <person name="Morin E."/>
            <person name="Andreopoulos B."/>
            <person name="Barry K.W."/>
            <person name="Bonito G."/>
            <person name="Buee M."/>
            <person name="Carver A."/>
            <person name="Chen C."/>
            <person name="Cichocki N."/>
            <person name="Clum A."/>
            <person name="Culley D."/>
            <person name="Crous P.W."/>
            <person name="Fauchery L."/>
            <person name="Girlanda M."/>
            <person name="Hayes R.D."/>
            <person name="Keri Z."/>
            <person name="LaButti K."/>
            <person name="Lipzen A."/>
            <person name="Lombard V."/>
            <person name="Magnuson J."/>
            <person name="Maillard F."/>
            <person name="Murat C."/>
            <person name="Nolan M."/>
            <person name="Ohm R.A."/>
            <person name="Pangilinan J."/>
            <person name="Pereira M.F."/>
            <person name="Perotto S."/>
            <person name="Peter M."/>
            <person name="Pfister S."/>
            <person name="Riley R."/>
            <person name="Sitrit Y."/>
            <person name="Stielow J.B."/>
            <person name="Szollosi G."/>
            <person name="Zifcakova L."/>
            <person name="Stursova M."/>
            <person name="Spatafora J.W."/>
            <person name="Tedersoo L."/>
            <person name="Vaario L.M."/>
            <person name="Yamada A."/>
            <person name="Yan M."/>
            <person name="Wang P."/>
            <person name="Xu J."/>
            <person name="Bruns T."/>
            <person name="Baldrian P."/>
            <person name="Vilgalys R."/>
            <person name="Dunand C."/>
            <person name="Henrissat B."/>
            <person name="Grigoriev I.V."/>
            <person name="Hibbett D."/>
            <person name="Nagy L.G."/>
            <person name="Martin F.M."/>
        </authorList>
    </citation>
    <scope>NUCLEOTIDE SEQUENCE</scope>
    <source>
        <strain evidence="2">UP504</strain>
    </source>
</reference>
<evidence type="ECO:0000313" key="3">
    <source>
        <dbReference type="Proteomes" id="UP000886523"/>
    </source>
</evidence>
<feature type="compositionally biased region" description="Low complexity" evidence="1">
    <location>
        <begin position="9"/>
        <end position="18"/>
    </location>
</feature>
<keyword evidence="3" id="KW-1185">Reference proteome</keyword>
<sequence>METHKRTTRQTTTSPHTQIRMRDHGTNEYHTPTSVGIKSRLLKRQPTPTDTPHAQTEYKARDPGAKSVPHPLWRPPKRQPATRDLQLVPTTRPMVNHQAQPPVPHTRPSGDGTTHPPKWYHTPALVGYV</sequence>
<comment type="caution">
    <text evidence="2">The sequence shown here is derived from an EMBL/GenBank/DDBJ whole genome shotgun (WGS) entry which is preliminary data.</text>
</comment>
<accession>A0A9P6DPJ0</accession>
<dbReference type="EMBL" id="MU129024">
    <property type="protein sequence ID" value="KAF9510066.1"/>
    <property type="molecule type" value="Genomic_DNA"/>
</dbReference>
<dbReference type="AlphaFoldDB" id="A0A9P6DPJ0"/>
<name>A0A9P6DPJ0_9AGAM</name>
<feature type="region of interest" description="Disordered" evidence="1">
    <location>
        <begin position="1"/>
        <end position="121"/>
    </location>
</feature>
<proteinExistence type="predicted"/>
<evidence type="ECO:0000313" key="2">
    <source>
        <dbReference type="EMBL" id="KAF9510066.1"/>
    </source>
</evidence>
<organism evidence="2 3">
    <name type="scientific">Hydnum rufescens UP504</name>
    <dbReference type="NCBI Taxonomy" id="1448309"/>
    <lineage>
        <taxon>Eukaryota</taxon>
        <taxon>Fungi</taxon>
        <taxon>Dikarya</taxon>
        <taxon>Basidiomycota</taxon>
        <taxon>Agaricomycotina</taxon>
        <taxon>Agaricomycetes</taxon>
        <taxon>Cantharellales</taxon>
        <taxon>Hydnaceae</taxon>
        <taxon>Hydnum</taxon>
    </lineage>
</organism>